<evidence type="ECO:0000313" key="4">
    <source>
        <dbReference type="Proteomes" id="UP000783287"/>
    </source>
</evidence>
<feature type="compositionally biased region" description="Low complexity" evidence="1">
    <location>
        <begin position="53"/>
        <end position="62"/>
    </location>
</feature>
<dbReference type="EMBL" id="JAGQLK010000126">
    <property type="protein sequence ID" value="MCA9383748.1"/>
    <property type="molecule type" value="Genomic_DNA"/>
</dbReference>
<comment type="caution">
    <text evidence="3">The sequence shown here is derived from an EMBL/GenBank/DDBJ whole genome shotgun (WGS) entry which is preliminary data.</text>
</comment>
<keyword evidence="2" id="KW-0472">Membrane</keyword>
<sequence>MERYTKMKKYTKYIIVSIIPVIVIILFVVIITRYFGSNIEETKPTQPSPTAAPPISSIPSTGIPSPLPTVSYDSFAYDFEHINEKFNLRYPSYLYADIDHISGGRPDIILSSDSNIIEIDFGIASEIAYEDFIELIINNYGNQQYYFSYEQAKTGSLNLKGAYQGDYRIYSIESSDIDSSTLYVIQISSTDNGYGFLTIWDKTNNNKTAIDEILNSIQYINY</sequence>
<proteinExistence type="predicted"/>
<feature type="transmembrane region" description="Helical" evidence="2">
    <location>
        <begin position="12"/>
        <end position="35"/>
    </location>
</feature>
<protein>
    <submittedName>
        <fullName evidence="3">Uncharacterized protein</fullName>
    </submittedName>
</protein>
<dbReference type="AlphaFoldDB" id="A0A955L6V9"/>
<dbReference type="Proteomes" id="UP000783287">
    <property type="component" value="Unassembled WGS sequence"/>
</dbReference>
<evidence type="ECO:0000256" key="1">
    <source>
        <dbReference type="SAM" id="MobiDB-lite"/>
    </source>
</evidence>
<gene>
    <name evidence="3" type="ORF">KC909_05250</name>
</gene>
<evidence type="ECO:0000313" key="3">
    <source>
        <dbReference type="EMBL" id="MCA9383748.1"/>
    </source>
</evidence>
<name>A0A955L6V9_9BACT</name>
<evidence type="ECO:0000256" key="2">
    <source>
        <dbReference type="SAM" id="Phobius"/>
    </source>
</evidence>
<reference evidence="3" key="1">
    <citation type="submission" date="2020-04" db="EMBL/GenBank/DDBJ databases">
        <authorList>
            <person name="Zhang T."/>
        </authorList>
    </citation>
    <scope>NUCLEOTIDE SEQUENCE</scope>
    <source>
        <strain evidence="3">HKST-UBA14</strain>
    </source>
</reference>
<feature type="region of interest" description="Disordered" evidence="1">
    <location>
        <begin position="42"/>
        <end position="62"/>
    </location>
</feature>
<keyword evidence="2" id="KW-0812">Transmembrane</keyword>
<keyword evidence="2" id="KW-1133">Transmembrane helix</keyword>
<reference evidence="3" key="2">
    <citation type="journal article" date="2021" name="Microbiome">
        <title>Successional dynamics and alternative stable states in a saline activated sludge microbial community over 9 years.</title>
        <authorList>
            <person name="Wang Y."/>
            <person name="Ye J."/>
            <person name="Ju F."/>
            <person name="Liu L."/>
            <person name="Boyd J.A."/>
            <person name="Deng Y."/>
            <person name="Parks D.H."/>
            <person name="Jiang X."/>
            <person name="Yin X."/>
            <person name="Woodcroft B.J."/>
            <person name="Tyson G.W."/>
            <person name="Hugenholtz P."/>
            <person name="Polz M.F."/>
            <person name="Zhang T."/>
        </authorList>
    </citation>
    <scope>NUCLEOTIDE SEQUENCE</scope>
    <source>
        <strain evidence="3">HKST-UBA14</strain>
    </source>
</reference>
<organism evidence="3 4">
    <name type="scientific">Candidatus Dojkabacteria bacterium</name>
    <dbReference type="NCBI Taxonomy" id="2099670"/>
    <lineage>
        <taxon>Bacteria</taxon>
        <taxon>Candidatus Dojkabacteria</taxon>
    </lineage>
</organism>
<accession>A0A955L6V9</accession>